<dbReference type="InterPro" id="IPR003331">
    <property type="entry name" value="UDP_GlcNAc_Epimerase_2_dom"/>
</dbReference>
<dbReference type="CDD" id="cd03786">
    <property type="entry name" value="GTB_UDP-GlcNAc_2-Epimerase"/>
    <property type="match status" value="1"/>
</dbReference>
<evidence type="ECO:0000313" key="4">
    <source>
        <dbReference type="Proteomes" id="UP001501570"/>
    </source>
</evidence>
<sequence length="374" mass="41769">MSRVMTVVGTRPEIIRLSRVLSRLDSTVDHVLVHTGQNWDPNLSDVFFTELRLRPPDHFLRVDTSSLGRVLGGVLTGIEEAIADLRPDALLVLGDTNSCIAALMARRMRVPVYHMEAGNRCFDLNVPEETNRRLVDHIADFNLVYTEHARRNLLAEGLHPRRILHTGSPMREVLDHYWPDVERSTILDQLGLEPGGYFLVSAHREENVDDPARLRRLLGCLRAVRGTWSLPVLVSTHPRTRKRLEALAGDGMSLDGVAFHEPFGLFDYVRLQTSARCTLSDSGTISEEAAILGFPAVTLRESIERPEALDSGSIIMTGLEPEGVIEAVAVTVEQVAAEGVRCPADYQVADTSRRVVDFILSTVRRHHDWAGIRR</sequence>
<evidence type="ECO:0000259" key="2">
    <source>
        <dbReference type="Pfam" id="PF02350"/>
    </source>
</evidence>
<dbReference type="EMBL" id="BAABJQ010000030">
    <property type="protein sequence ID" value="GAA5197558.1"/>
    <property type="molecule type" value="Genomic_DNA"/>
</dbReference>
<keyword evidence="4" id="KW-1185">Reference proteome</keyword>
<comment type="caution">
    <text evidence="3">The sequence shown here is derived from an EMBL/GenBank/DDBJ whole genome shotgun (WGS) entry which is preliminary data.</text>
</comment>
<accession>A0ABP9SMW7</accession>
<evidence type="ECO:0000256" key="1">
    <source>
        <dbReference type="RuleBase" id="RU003513"/>
    </source>
</evidence>
<dbReference type="Proteomes" id="UP001501570">
    <property type="component" value="Unassembled WGS sequence"/>
</dbReference>
<gene>
    <name evidence="3" type="primary">wecB_1</name>
    <name evidence="3" type="ORF">GCM10023322_69100</name>
</gene>
<dbReference type="PANTHER" id="PTHR43174">
    <property type="entry name" value="UDP-N-ACETYLGLUCOSAMINE 2-EPIMERASE"/>
    <property type="match status" value="1"/>
</dbReference>
<reference evidence="4" key="1">
    <citation type="journal article" date="2019" name="Int. J. Syst. Evol. Microbiol.">
        <title>The Global Catalogue of Microorganisms (GCM) 10K type strain sequencing project: providing services to taxonomists for standard genome sequencing and annotation.</title>
        <authorList>
            <consortium name="The Broad Institute Genomics Platform"/>
            <consortium name="The Broad Institute Genome Sequencing Center for Infectious Disease"/>
            <person name="Wu L."/>
            <person name="Ma J."/>
        </authorList>
    </citation>
    <scope>NUCLEOTIDE SEQUENCE [LARGE SCALE GENOMIC DNA]</scope>
    <source>
        <strain evidence="4">JCM 18304</strain>
    </source>
</reference>
<dbReference type="Pfam" id="PF02350">
    <property type="entry name" value="Epimerase_2"/>
    <property type="match status" value="1"/>
</dbReference>
<evidence type="ECO:0000313" key="3">
    <source>
        <dbReference type="EMBL" id="GAA5197558.1"/>
    </source>
</evidence>
<keyword evidence="1" id="KW-0413">Isomerase</keyword>
<protein>
    <submittedName>
        <fullName evidence="3">UDP-N-acetylglucosamine 2-epimerase (Non-hydrolyzing)</fullName>
    </submittedName>
</protein>
<feature type="domain" description="UDP-N-acetylglucosamine 2-epimerase" evidence="2">
    <location>
        <begin position="25"/>
        <end position="359"/>
    </location>
</feature>
<proteinExistence type="inferred from homology"/>
<dbReference type="Gene3D" id="3.40.50.2000">
    <property type="entry name" value="Glycogen Phosphorylase B"/>
    <property type="match status" value="2"/>
</dbReference>
<comment type="similarity">
    <text evidence="1">Belongs to the UDP-N-acetylglucosamine 2-epimerase family.</text>
</comment>
<dbReference type="NCBIfam" id="TIGR00236">
    <property type="entry name" value="wecB"/>
    <property type="match status" value="1"/>
</dbReference>
<dbReference type="InterPro" id="IPR029767">
    <property type="entry name" value="WecB-like"/>
</dbReference>
<dbReference type="PANTHER" id="PTHR43174:SF1">
    <property type="entry name" value="UDP-N-ACETYLGLUCOSAMINE 2-EPIMERASE"/>
    <property type="match status" value="1"/>
</dbReference>
<organism evidence="3 4">
    <name type="scientific">Rugosimonospora acidiphila</name>
    <dbReference type="NCBI Taxonomy" id="556531"/>
    <lineage>
        <taxon>Bacteria</taxon>
        <taxon>Bacillati</taxon>
        <taxon>Actinomycetota</taxon>
        <taxon>Actinomycetes</taxon>
        <taxon>Micromonosporales</taxon>
        <taxon>Micromonosporaceae</taxon>
        <taxon>Rugosimonospora</taxon>
    </lineage>
</organism>
<name>A0ABP9SMW7_9ACTN</name>
<dbReference type="SUPFAM" id="SSF53756">
    <property type="entry name" value="UDP-Glycosyltransferase/glycogen phosphorylase"/>
    <property type="match status" value="1"/>
</dbReference>